<proteinExistence type="predicted"/>
<keyword evidence="2" id="KW-1185">Reference proteome</keyword>
<dbReference type="GO" id="GO:0005506">
    <property type="term" value="F:iron ion binding"/>
    <property type="evidence" value="ECO:0007669"/>
    <property type="project" value="InterPro"/>
</dbReference>
<dbReference type="GeneID" id="63711139"/>
<evidence type="ECO:0000313" key="1">
    <source>
        <dbReference type="EMBL" id="KXG52869.1"/>
    </source>
</evidence>
<dbReference type="SUPFAM" id="SSF48264">
    <property type="entry name" value="Cytochrome P450"/>
    <property type="match status" value="1"/>
</dbReference>
<dbReference type="EMBL" id="LHQR01000020">
    <property type="protein sequence ID" value="KXG52869.1"/>
    <property type="molecule type" value="Genomic_DNA"/>
</dbReference>
<comment type="caution">
    <text evidence="1">The sequence shown here is derived from an EMBL/GenBank/DDBJ whole genome shotgun (WGS) entry which is preliminary data.</text>
</comment>
<dbReference type="GO" id="GO:0016705">
    <property type="term" value="F:oxidoreductase activity, acting on paired donors, with incorporation or reduction of molecular oxygen"/>
    <property type="evidence" value="ECO:0007669"/>
    <property type="project" value="InterPro"/>
</dbReference>
<dbReference type="OrthoDB" id="10029320at2759"/>
<dbReference type="GO" id="GO:0004497">
    <property type="term" value="F:monooxygenase activity"/>
    <property type="evidence" value="ECO:0007669"/>
    <property type="project" value="InterPro"/>
</dbReference>
<protein>
    <submittedName>
        <fullName evidence="1">Cytochrome P450</fullName>
    </submittedName>
</protein>
<reference evidence="1 2" key="1">
    <citation type="journal article" date="2016" name="BMC Genomics">
        <title>Genome sequencing and secondary metabolism of the postharvest pathogen Penicillium griseofulvum.</title>
        <authorList>
            <person name="Banani H."/>
            <person name="Marcet-Houben M."/>
            <person name="Ballester A.R."/>
            <person name="Abbruscato P."/>
            <person name="Gonzalez-Candelas L."/>
            <person name="Gabaldon T."/>
            <person name="Spadaro D."/>
        </authorList>
    </citation>
    <scope>NUCLEOTIDE SEQUENCE [LARGE SCALE GENOMIC DNA]</scope>
    <source>
        <strain evidence="1 2">PG3</strain>
    </source>
</reference>
<dbReference type="GO" id="GO:0020037">
    <property type="term" value="F:heme binding"/>
    <property type="evidence" value="ECO:0007669"/>
    <property type="project" value="InterPro"/>
</dbReference>
<dbReference type="STRING" id="5078.A0A135LVB2"/>
<evidence type="ECO:0000313" key="2">
    <source>
        <dbReference type="Proteomes" id="UP000070168"/>
    </source>
</evidence>
<dbReference type="Proteomes" id="UP000070168">
    <property type="component" value="Unassembled WGS sequence"/>
</dbReference>
<name>A0A135LVB2_PENPA</name>
<dbReference type="AlphaFoldDB" id="A0A135LVB2"/>
<dbReference type="OMA" id="SFETMWR"/>
<dbReference type="Gene3D" id="1.10.630.10">
    <property type="entry name" value="Cytochrome P450"/>
    <property type="match status" value="1"/>
</dbReference>
<dbReference type="RefSeq" id="XP_040651404.1">
    <property type="nucleotide sequence ID" value="XM_040795839.1"/>
</dbReference>
<dbReference type="InterPro" id="IPR036396">
    <property type="entry name" value="Cyt_P450_sf"/>
</dbReference>
<sequence length="411" mass="46645">MHILIYIIVAVIGFSLSFAHWYRFNAINFSRCWCIIGRKPLPKKRDNRLTPLQSRAIPNQRLRVAFGIDNAFTSHEEFRVKQFIVQAKALINLSPSAWNLLSDIAHRAVRRNIKDTTANGHGEKMVRVKDLVQALALRMVLQVLFSMEDEALNLPDGCLIELANAINITWIDSKNETTLTPFEDNSRLQEAILAIFPATQGLNPQNNPLNMILPGFETMWRIAICMFIEIGYATGFQHPEWRTQLAAFARTPSKAVFVQKVGIDNVSVEQLVNEALRLYPPTKRVYRAFQYYGSSVPEVEATDIEGSHKAAQIWGAKAMFFDPRRWDALTKTQKHAFRPFGNKPFVCPAHSVFGPRIIGLIVGVLFVELGEEWTLKSIGSDGKDLRPERRLGNERNSYDCLYLSQGGKVEE</sequence>
<accession>A0A135LVB2</accession>
<gene>
    <name evidence="1" type="ORF">PGRI_081250</name>
</gene>
<organism evidence="1 2">
    <name type="scientific">Penicillium patulum</name>
    <name type="common">Penicillium griseofulvum</name>
    <dbReference type="NCBI Taxonomy" id="5078"/>
    <lineage>
        <taxon>Eukaryota</taxon>
        <taxon>Fungi</taxon>
        <taxon>Dikarya</taxon>
        <taxon>Ascomycota</taxon>
        <taxon>Pezizomycotina</taxon>
        <taxon>Eurotiomycetes</taxon>
        <taxon>Eurotiomycetidae</taxon>
        <taxon>Eurotiales</taxon>
        <taxon>Aspergillaceae</taxon>
        <taxon>Penicillium</taxon>
    </lineage>
</organism>